<accession>A0A1F6V4R7</accession>
<evidence type="ECO:0000313" key="5">
    <source>
        <dbReference type="EMBL" id="OGI64673.1"/>
    </source>
</evidence>
<dbReference type="GO" id="GO:0005524">
    <property type="term" value="F:ATP binding"/>
    <property type="evidence" value="ECO:0007669"/>
    <property type="project" value="UniProtKB-KW"/>
</dbReference>
<dbReference type="PROSITE" id="PS51459">
    <property type="entry name" value="FIDO"/>
    <property type="match status" value="1"/>
</dbReference>
<evidence type="ECO:0000256" key="3">
    <source>
        <dbReference type="PIRSR" id="PIRSR640198-3"/>
    </source>
</evidence>
<keyword evidence="2" id="KW-0067">ATP-binding</keyword>
<dbReference type="PANTHER" id="PTHR13504:SF38">
    <property type="entry name" value="FIDO DOMAIN-CONTAINING PROTEIN"/>
    <property type="match status" value="1"/>
</dbReference>
<feature type="binding site" evidence="2">
    <location>
        <begin position="262"/>
        <end position="263"/>
    </location>
    <ligand>
        <name>ATP</name>
        <dbReference type="ChEBI" id="CHEBI:30616"/>
    </ligand>
</feature>
<dbReference type="InterPro" id="IPR040198">
    <property type="entry name" value="Fido_containing"/>
</dbReference>
<dbReference type="PANTHER" id="PTHR13504">
    <property type="entry name" value="FIDO DOMAIN-CONTAINING PROTEIN DDB_G0283145"/>
    <property type="match status" value="1"/>
</dbReference>
<sequence>MVRIRKRTIGTETYYYLEHSLREGSKVEKKELYLGKALPHNIQEITLNFIREFYTQKWHDSIVQIKQQYAQSLKNMPKSLVQKELNSFMIKFTYDTQKIEGSTLTLRETAQLLDDNITPKEKPTRDVKEAEAHKAIFYEMLKYPKELSLGVILNWHRKLFIATKPDIAGKIRKTGVAIAGSKFLPPTPIEIDLLLQDFFIWYKQHNAKIPPVELAALVHLRIVTIHPFNDGNGRMSRLLMNFVLHKHQYPLLDIPYEHRSGYYRALERSQLTKNEFIFVQWFMARYIKEQQRYN</sequence>
<dbReference type="InterPro" id="IPR036597">
    <property type="entry name" value="Fido-like_dom_sf"/>
</dbReference>
<evidence type="ECO:0000313" key="6">
    <source>
        <dbReference type="Proteomes" id="UP000178700"/>
    </source>
</evidence>
<dbReference type="AlphaFoldDB" id="A0A1F6V4R7"/>
<feature type="site" description="Important for autoinhibition of adenylyltransferase activity" evidence="3">
    <location>
        <position position="100"/>
    </location>
</feature>
<dbReference type="Pfam" id="PF02661">
    <property type="entry name" value="Fic"/>
    <property type="match status" value="1"/>
</dbReference>
<evidence type="ECO:0000259" key="4">
    <source>
        <dbReference type="PROSITE" id="PS51459"/>
    </source>
</evidence>
<dbReference type="SUPFAM" id="SSF140931">
    <property type="entry name" value="Fic-like"/>
    <property type="match status" value="1"/>
</dbReference>
<protein>
    <recommendedName>
        <fullName evidence="4">Fido domain-containing protein</fullName>
    </recommendedName>
</protein>
<name>A0A1F6V4R7_9BACT</name>
<dbReference type="InterPro" id="IPR003812">
    <property type="entry name" value="Fido"/>
</dbReference>
<proteinExistence type="predicted"/>
<feature type="binding site" evidence="2">
    <location>
        <begin position="230"/>
        <end position="237"/>
    </location>
    <ligand>
        <name>ATP</name>
        <dbReference type="ChEBI" id="CHEBI:30616"/>
    </ligand>
</feature>
<dbReference type="Proteomes" id="UP000178700">
    <property type="component" value="Unassembled WGS sequence"/>
</dbReference>
<evidence type="ECO:0000256" key="1">
    <source>
        <dbReference type="PIRSR" id="PIRSR640198-1"/>
    </source>
</evidence>
<feature type="active site" evidence="1">
    <location>
        <position position="226"/>
    </location>
</feature>
<comment type="caution">
    <text evidence="5">The sequence shown here is derived from an EMBL/GenBank/DDBJ whole genome shotgun (WGS) entry which is preliminary data.</text>
</comment>
<reference evidence="5 6" key="1">
    <citation type="journal article" date="2016" name="Nat. Commun.">
        <title>Thousands of microbial genomes shed light on interconnected biogeochemical processes in an aquifer system.</title>
        <authorList>
            <person name="Anantharaman K."/>
            <person name="Brown C.T."/>
            <person name="Hug L.A."/>
            <person name="Sharon I."/>
            <person name="Castelle C.J."/>
            <person name="Probst A.J."/>
            <person name="Thomas B.C."/>
            <person name="Singh A."/>
            <person name="Wilkins M.J."/>
            <person name="Karaoz U."/>
            <person name="Brodie E.L."/>
            <person name="Williams K.H."/>
            <person name="Hubbard S.S."/>
            <person name="Banfield J.F."/>
        </authorList>
    </citation>
    <scope>NUCLEOTIDE SEQUENCE [LARGE SCALE GENOMIC DNA]</scope>
</reference>
<dbReference type="Gene3D" id="1.10.3290.10">
    <property type="entry name" value="Fido-like domain"/>
    <property type="match status" value="1"/>
</dbReference>
<gene>
    <name evidence="5" type="ORF">A2642_02155</name>
</gene>
<feature type="domain" description="Fido" evidence="4">
    <location>
        <begin position="147"/>
        <end position="284"/>
    </location>
</feature>
<keyword evidence="2" id="KW-0547">Nucleotide-binding</keyword>
<evidence type="ECO:0000256" key="2">
    <source>
        <dbReference type="PIRSR" id="PIRSR640198-2"/>
    </source>
</evidence>
<organism evidence="5 6">
    <name type="scientific">Candidatus Nomurabacteria bacterium RIFCSPHIGHO2_01_FULL_39_10</name>
    <dbReference type="NCBI Taxonomy" id="1801733"/>
    <lineage>
        <taxon>Bacteria</taxon>
        <taxon>Candidatus Nomuraibacteriota</taxon>
    </lineage>
</organism>
<dbReference type="EMBL" id="MFTJ01000043">
    <property type="protein sequence ID" value="OGI64673.1"/>
    <property type="molecule type" value="Genomic_DNA"/>
</dbReference>